<proteinExistence type="predicted"/>
<dbReference type="GeneID" id="14866021"/>
<dbReference type="AlphaFoldDB" id="F4QCW5"/>
<keyword evidence="4" id="KW-1185">Reference proteome</keyword>
<evidence type="ECO:0000256" key="2">
    <source>
        <dbReference type="SAM" id="MobiDB-lite"/>
    </source>
</evidence>
<feature type="coiled-coil region" evidence="1">
    <location>
        <begin position="373"/>
        <end position="423"/>
    </location>
</feature>
<dbReference type="RefSeq" id="XP_004353898.1">
    <property type="nucleotide sequence ID" value="XM_004353846.1"/>
</dbReference>
<gene>
    <name evidence="3" type="ORF">DFA_12264</name>
</gene>
<name>F4QCW5_CACFS</name>
<organism evidence="3 4">
    <name type="scientific">Cavenderia fasciculata</name>
    <name type="common">Slime mold</name>
    <name type="synonym">Dictyostelium fasciculatum</name>
    <dbReference type="NCBI Taxonomy" id="261658"/>
    <lineage>
        <taxon>Eukaryota</taxon>
        <taxon>Amoebozoa</taxon>
        <taxon>Evosea</taxon>
        <taxon>Eumycetozoa</taxon>
        <taxon>Dictyostelia</taxon>
        <taxon>Acytosteliales</taxon>
        <taxon>Cavenderiaceae</taxon>
        <taxon>Cavenderia</taxon>
    </lineage>
</organism>
<sequence>MIENPSPTCDNEGTNQNVTMESCSDALQAPPGPFVLPTELECDCKKQKAQCQVYLVYQFNRRVDTLHKSLVIDSSRRDMHSKIGDHEIDVVDLNNIREKEKGLCAVSSAYMVDEPLSDCQSSLDRFRDSTNYLQDNIRLVCREFNTNAKWTTDLLRSIGFESEFNQSFADPSFDELKELFISNKVESYLKSLWRNAKENNDKRNGLRTRDLDNPMGFDITVPFLTRLWLFLKARCYYSGIDFEYTPHVIIDQVSKVVKPQPVQPVAESQPVAKIQSINYDDLLDEEISDDQDLSDLSDDEDLSDHAAANRSTSTGQSTSNGQSKDEVITRVKSPNPYKLSIERLDPTLGYLQSNTVLILYCFQSGVTTSYHKNNLVKQQLKAAQDHLDSLLKQPLDSQDPLEIKRLQDIVTRLERMLELREERYQDKKHLLPRVEQPKQVVLGKDLWPELYATKPLPNINPQDLYDSLPASIRNELFSNDDDEMTDV</sequence>
<reference evidence="4" key="1">
    <citation type="journal article" date="2011" name="Genome Res.">
        <title>Phylogeny-wide analysis of social amoeba genomes highlights ancient origins for complex intercellular communication.</title>
        <authorList>
            <person name="Heidel A.J."/>
            <person name="Lawal H.M."/>
            <person name="Felder M."/>
            <person name="Schilde C."/>
            <person name="Helps N.R."/>
            <person name="Tunggal B."/>
            <person name="Rivero F."/>
            <person name="John U."/>
            <person name="Schleicher M."/>
            <person name="Eichinger L."/>
            <person name="Platzer M."/>
            <person name="Noegel A.A."/>
            <person name="Schaap P."/>
            <person name="Gloeckner G."/>
        </authorList>
    </citation>
    <scope>NUCLEOTIDE SEQUENCE [LARGE SCALE GENOMIC DNA]</scope>
    <source>
        <strain evidence="4">SH3</strain>
    </source>
</reference>
<keyword evidence="1" id="KW-0175">Coiled coil</keyword>
<dbReference type="KEGG" id="dfa:DFA_12264"/>
<feature type="compositionally biased region" description="Acidic residues" evidence="2">
    <location>
        <begin position="289"/>
        <end position="302"/>
    </location>
</feature>
<evidence type="ECO:0000256" key="1">
    <source>
        <dbReference type="SAM" id="Coils"/>
    </source>
</evidence>
<evidence type="ECO:0000313" key="3">
    <source>
        <dbReference type="EMBL" id="EGG14489.1"/>
    </source>
</evidence>
<protein>
    <submittedName>
        <fullName evidence="3">Uncharacterized protein</fullName>
    </submittedName>
</protein>
<feature type="compositionally biased region" description="Low complexity" evidence="2">
    <location>
        <begin position="311"/>
        <end position="322"/>
    </location>
</feature>
<dbReference type="EMBL" id="GL883029">
    <property type="protein sequence ID" value="EGG14489.1"/>
    <property type="molecule type" value="Genomic_DNA"/>
</dbReference>
<dbReference type="Proteomes" id="UP000007797">
    <property type="component" value="Unassembled WGS sequence"/>
</dbReference>
<accession>F4QCW5</accession>
<feature type="region of interest" description="Disordered" evidence="2">
    <location>
        <begin position="289"/>
        <end position="331"/>
    </location>
</feature>
<evidence type="ECO:0000313" key="4">
    <source>
        <dbReference type="Proteomes" id="UP000007797"/>
    </source>
</evidence>